<comment type="caution">
    <text evidence="2">The sequence shown here is derived from an EMBL/GenBank/DDBJ whole genome shotgun (WGS) entry which is preliminary data.</text>
</comment>
<feature type="chain" id="PRO_5035184760" evidence="1">
    <location>
        <begin position="33"/>
        <end position="220"/>
    </location>
</feature>
<protein>
    <submittedName>
        <fullName evidence="2">Uncharacterized protein</fullName>
    </submittedName>
</protein>
<gene>
    <name evidence="2" type="ORF">J0M35_14840</name>
</gene>
<reference evidence="2" key="1">
    <citation type="submission" date="2021-02" db="EMBL/GenBank/DDBJ databases">
        <title>Genome-Resolved Metagenomics of a Microbial Community Performing Photosynthetic Biological Nutrient Removal.</title>
        <authorList>
            <person name="Mcdaniel E.A."/>
        </authorList>
    </citation>
    <scope>NUCLEOTIDE SEQUENCE</scope>
    <source>
        <strain evidence="2">UWPOB_OBS1</strain>
    </source>
</reference>
<accession>A0A8J7TNB3</accession>
<proteinExistence type="predicted"/>
<dbReference type="Proteomes" id="UP000664277">
    <property type="component" value="Unassembled WGS sequence"/>
</dbReference>
<name>A0A8J7TNB3_9BACT</name>
<keyword evidence="1" id="KW-0732">Signal</keyword>
<feature type="signal peptide" evidence="1">
    <location>
        <begin position="1"/>
        <end position="32"/>
    </location>
</feature>
<dbReference type="AlphaFoldDB" id="A0A8J7TNB3"/>
<organism evidence="2 3">
    <name type="scientific">Candidatus Obscuribacter phosphatis</name>
    <dbReference type="NCBI Taxonomy" id="1906157"/>
    <lineage>
        <taxon>Bacteria</taxon>
        <taxon>Bacillati</taxon>
        <taxon>Candidatus Melainabacteria</taxon>
        <taxon>Candidatus Obscuribacterales</taxon>
        <taxon>Candidatus Obscuribacteraceae</taxon>
        <taxon>Candidatus Obscuribacter</taxon>
    </lineage>
</organism>
<evidence type="ECO:0000256" key="1">
    <source>
        <dbReference type="SAM" id="SignalP"/>
    </source>
</evidence>
<dbReference type="EMBL" id="JAFLCK010000022">
    <property type="protein sequence ID" value="MBN8661640.1"/>
    <property type="molecule type" value="Genomic_DNA"/>
</dbReference>
<evidence type="ECO:0000313" key="3">
    <source>
        <dbReference type="Proteomes" id="UP000664277"/>
    </source>
</evidence>
<sequence>MKNYIQTFSRASFFIKVQVAVWLLAGTTAAYAQSFDLGGGSTGSVSIGANGPTGVLNNASMAGDAPTIGGAGGFAGGPASMGDAGTIGRTSFRTGVGNQAMGGFVTGPTDPSQNPMSGRGENFGLSNTTTGLMAPYSVDNAPMPVSATNSGHMDYGFTAGPQQYYDSMYGLTRAGNNLIDDLGRRFTGGFITSGRQSLPRVSTGSVDINTVTRGSAGFGP</sequence>
<evidence type="ECO:0000313" key="2">
    <source>
        <dbReference type="EMBL" id="MBN8661640.1"/>
    </source>
</evidence>